<sequence length="54" mass="6088">QDAATAKRSICFQLGMPPKKTLTYHAARVALSPHFSYHHVAKPTMLMTRSYIIT</sequence>
<dbReference type="EMBL" id="OW240914">
    <property type="protein sequence ID" value="CAH2276745.1"/>
    <property type="molecule type" value="Genomic_DNA"/>
</dbReference>
<gene>
    <name evidence="1" type="ORF">PECUL_23A001400</name>
</gene>
<dbReference type="Proteomes" id="UP001295444">
    <property type="component" value="Chromosome 03"/>
</dbReference>
<evidence type="ECO:0000313" key="2">
    <source>
        <dbReference type="Proteomes" id="UP001295444"/>
    </source>
</evidence>
<feature type="non-terminal residue" evidence="1">
    <location>
        <position position="54"/>
    </location>
</feature>
<protein>
    <submittedName>
        <fullName evidence="1">Uncharacterized protein</fullName>
    </submittedName>
</protein>
<feature type="non-terminal residue" evidence="1">
    <location>
        <position position="1"/>
    </location>
</feature>
<organism evidence="1 2">
    <name type="scientific">Pelobates cultripes</name>
    <name type="common">Western spadefoot toad</name>
    <dbReference type="NCBI Taxonomy" id="61616"/>
    <lineage>
        <taxon>Eukaryota</taxon>
        <taxon>Metazoa</taxon>
        <taxon>Chordata</taxon>
        <taxon>Craniata</taxon>
        <taxon>Vertebrata</taxon>
        <taxon>Euteleostomi</taxon>
        <taxon>Amphibia</taxon>
        <taxon>Batrachia</taxon>
        <taxon>Anura</taxon>
        <taxon>Pelobatoidea</taxon>
        <taxon>Pelobatidae</taxon>
        <taxon>Pelobates</taxon>
    </lineage>
</organism>
<evidence type="ECO:0000313" key="1">
    <source>
        <dbReference type="EMBL" id="CAH2276745.1"/>
    </source>
</evidence>
<reference evidence="1" key="1">
    <citation type="submission" date="2022-03" db="EMBL/GenBank/DDBJ databases">
        <authorList>
            <person name="Alioto T."/>
            <person name="Alioto T."/>
            <person name="Gomez Garrido J."/>
        </authorList>
    </citation>
    <scope>NUCLEOTIDE SEQUENCE</scope>
</reference>
<name>A0AAD1RRD7_PELCU</name>
<keyword evidence="2" id="KW-1185">Reference proteome</keyword>
<proteinExistence type="predicted"/>
<dbReference type="AlphaFoldDB" id="A0AAD1RRD7"/>
<accession>A0AAD1RRD7</accession>